<dbReference type="PROSITE" id="PS50983">
    <property type="entry name" value="FE_B12_PBP"/>
    <property type="match status" value="1"/>
</dbReference>
<dbReference type="NCBIfam" id="TIGR03659">
    <property type="entry name" value="IsdE"/>
    <property type="match status" value="1"/>
</dbReference>
<dbReference type="BioCyc" id="EBAC796937-HMP:GMGH-879-MONOMER"/>
<dbReference type="InterPro" id="IPR019957">
    <property type="entry name" value="ABC_transptr_haem-bd_IsdE"/>
</dbReference>
<dbReference type="GO" id="GO:0046872">
    <property type="term" value="F:metal ion binding"/>
    <property type="evidence" value="ECO:0007669"/>
    <property type="project" value="UniProtKB-KW"/>
</dbReference>
<sequence>MKKRFIGMIVLICMIMTGCVDQHQKPQGQSGTQTRIIATSVAISQITDLLGLDLVGICDTKSFKLPKRYESVTRVGMPMGPDMEIMRSLKPTQVFSPTSLQSFLEEQYKEAKLPYRFLNMSSVSSMYDSIDEVAKEYGKEEEAKKLRDEYENLLKDYQEKRKDKEKPKVLVLMGLPGSYVIATNNSYVGNMVELAGGINIFKDDVEEFLPINTEELVKMQPDIILRTSHTMSEEIMDEFDEEFKTNDIWKHFDAVKNNRVYNLDNKYFGMSATMAYKEGLKILDEIFYEK</sequence>
<dbReference type="PANTHER" id="PTHR30535">
    <property type="entry name" value="VITAMIN B12-BINDING PROTEIN"/>
    <property type="match status" value="1"/>
</dbReference>
<keyword evidence="10" id="KW-0472">Membrane</keyword>
<keyword evidence="7" id="KW-0479">Metal-binding</keyword>
<evidence type="ECO:0000256" key="10">
    <source>
        <dbReference type="ARBA" id="ARBA00023136"/>
    </source>
</evidence>
<evidence type="ECO:0000256" key="8">
    <source>
        <dbReference type="ARBA" id="ARBA00022729"/>
    </source>
</evidence>
<evidence type="ECO:0000256" key="13">
    <source>
        <dbReference type="ARBA" id="ARBA00031148"/>
    </source>
</evidence>
<dbReference type="RefSeq" id="WP_009525112.1">
    <property type="nucleotide sequence ID" value="NZ_JH414549.1"/>
</dbReference>
<dbReference type="EMBL" id="AFZE01000057">
    <property type="protein sequence ID" value="EHL10662.1"/>
    <property type="molecule type" value="Genomic_DNA"/>
</dbReference>
<dbReference type="GO" id="GO:0020037">
    <property type="term" value="F:heme binding"/>
    <property type="evidence" value="ECO:0007669"/>
    <property type="project" value="InterPro"/>
</dbReference>
<evidence type="ECO:0000256" key="1">
    <source>
        <dbReference type="ARBA" id="ARBA00001970"/>
    </source>
</evidence>
<evidence type="ECO:0000256" key="4">
    <source>
        <dbReference type="ARBA" id="ARBA00022448"/>
    </source>
</evidence>
<feature type="domain" description="Fe/B12 periplasmic-binding" evidence="15">
    <location>
        <begin position="35"/>
        <end position="290"/>
    </location>
</feature>
<reference evidence="16 17" key="1">
    <citation type="submission" date="2011-08" db="EMBL/GenBank/DDBJ databases">
        <title>The Genome Sequence of Eubacteriaceae bacterium ACC19a.</title>
        <authorList>
            <consortium name="The Broad Institute Genome Sequencing Platform"/>
            <person name="Earl A."/>
            <person name="Ward D."/>
            <person name="Feldgarden M."/>
            <person name="Gevers D."/>
            <person name="Sizova M."/>
            <person name="Hazen A."/>
            <person name="Epstein S."/>
            <person name="Young S.K."/>
            <person name="Zeng Q."/>
            <person name="Gargeya S."/>
            <person name="Fitzgerald M."/>
            <person name="Haas B."/>
            <person name="Abouelleil A."/>
            <person name="Alvarado L."/>
            <person name="Arachchi H.M."/>
            <person name="Berlin A."/>
            <person name="Brown A."/>
            <person name="Chapman S.B."/>
            <person name="Chen Z."/>
            <person name="Dunbar C."/>
            <person name="Freedman E."/>
            <person name="Gearin G."/>
            <person name="Gellesch M."/>
            <person name="Goldberg J."/>
            <person name="Griggs A."/>
            <person name="Gujja S."/>
            <person name="Heiman D."/>
            <person name="Howarth C."/>
            <person name="Larson L."/>
            <person name="Lui A."/>
            <person name="MacDonald P.J.P."/>
            <person name="Montmayeur A."/>
            <person name="Murphy C."/>
            <person name="Neiman D."/>
            <person name="Pearson M."/>
            <person name="Priest M."/>
            <person name="Roberts A."/>
            <person name="Saif S."/>
            <person name="Shea T."/>
            <person name="Shenoy N."/>
            <person name="Sisk P."/>
            <person name="Stolte C."/>
            <person name="Sykes S."/>
            <person name="Wortman J."/>
            <person name="Nusbaum C."/>
            <person name="Birren B."/>
        </authorList>
    </citation>
    <scope>NUCLEOTIDE SEQUENCE [LARGE SCALE GENOMIC DNA]</scope>
    <source>
        <strain evidence="16 17">ACC19a</strain>
    </source>
</reference>
<keyword evidence="12" id="KW-0449">Lipoprotein</keyword>
<evidence type="ECO:0000256" key="9">
    <source>
        <dbReference type="ARBA" id="ARBA00023004"/>
    </source>
</evidence>
<dbReference type="HOGENOM" id="CLU_038034_2_3_9"/>
<evidence type="ECO:0000256" key="12">
    <source>
        <dbReference type="ARBA" id="ARBA00023288"/>
    </source>
</evidence>
<dbReference type="InterPro" id="IPR002491">
    <property type="entry name" value="ABC_transptr_periplasmic_BD"/>
</dbReference>
<evidence type="ECO:0000259" key="15">
    <source>
        <dbReference type="PROSITE" id="PS50983"/>
    </source>
</evidence>
<keyword evidence="4" id="KW-0813">Transport</keyword>
<keyword evidence="5" id="KW-1003">Cell membrane</keyword>
<evidence type="ECO:0000256" key="6">
    <source>
        <dbReference type="ARBA" id="ARBA00022617"/>
    </source>
</evidence>
<evidence type="ECO:0000256" key="5">
    <source>
        <dbReference type="ARBA" id="ARBA00022475"/>
    </source>
</evidence>
<comment type="caution">
    <text evidence="16">The sequence shown here is derived from an EMBL/GenBank/DDBJ whole genome shotgun (WGS) entry which is preliminary data.</text>
</comment>
<keyword evidence="11" id="KW-0564">Palmitate</keyword>
<gene>
    <name evidence="16" type="ORF">HMPREF9629_00877</name>
</gene>
<dbReference type="Proteomes" id="UP000006437">
    <property type="component" value="Unassembled WGS sequence"/>
</dbReference>
<dbReference type="Pfam" id="PF01497">
    <property type="entry name" value="Peripla_BP_2"/>
    <property type="match status" value="1"/>
</dbReference>
<dbReference type="PATRIC" id="fig|796937.3.peg.2114"/>
<dbReference type="GO" id="GO:0016020">
    <property type="term" value="C:membrane"/>
    <property type="evidence" value="ECO:0007669"/>
    <property type="project" value="InterPro"/>
</dbReference>
<dbReference type="Gene3D" id="3.40.50.1980">
    <property type="entry name" value="Nitrogenase molybdenum iron protein domain"/>
    <property type="match status" value="2"/>
</dbReference>
<dbReference type="InterPro" id="IPR050902">
    <property type="entry name" value="ABC_Transporter_SBP"/>
</dbReference>
<organism evidence="16 17">
    <name type="scientific">Peptoanaerobacter stomatis</name>
    <dbReference type="NCBI Taxonomy" id="796937"/>
    <lineage>
        <taxon>Bacteria</taxon>
        <taxon>Bacillati</taxon>
        <taxon>Bacillota</taxon>
        <taxon>Clostridia</taxon>
        <taxon>Peptostreptococcales</taxon>
        <taxon>Filifactoraceae</taxon>
        <taxon>Peptoanaerobacter</taxon>
    </lineage>
</organism>
<evidence type="ECO:0000256" key="3">
    <source>
        <dbReference type="ARBA" id="ARBA00015862"/>
    </source>
</evidence>
<evidence type="ECO:0000313" key="17">
    <source>
        <dbReference type="Proteomes" id="UP000006437"/>
    </source>
</evidence>
<evidence type="ECO:0000256" key="2">
    <source>
        <dbReference type="ARBA" id="ARBA00008814"/>
    </source>
</evidence>
<name>G9X3C0_9FIRM</name>
<dbReference type="PANTHER" id="PTHR30535:SF36">
    <property type="entry name" value="HIGH-AFFINITY HEME UPTAKE SYSTEM PROTEIN ISDE"/>
    <property type="match status" value="1"/>
</dbReference>
<dbReference type="GO" id="GO:0071281">
    <property type="term" value="P:cellular response to iron ion"/>
    <property type="evidence" value="ECO:0007669"/>
    <property type="project" value="TreeGrafter"/>
</dbReference>
<evidence type="ECO:0000313" key="16">
    <source>
        <dbReference type="EMBL" id="EHL10662.1"/>
    </source>
</evidence>
<accession>G9X3C0</accession>
<protein>
    <recommendedName>
        <fullName evidence="3">High-affinity heme uptake system protein IsdE</fullName>
    </recommendedName>
    <alternativeName>
        <fullName evidence="14">Iron-regulated surface determinant protein E</fullName>
    </alternativeName>
    <alternativeName>
        <fullName evidence="13">Staphylococcal iron-regulated protein F</fullName>
    </alternativeName>
</protein>
<proteinExistence type="inferred from homology"/>
<evidence type="ECO:0000256" key="14">
    <source>
        <dbReference type="ARBA" id="ARBA00031463"/>
    </source>
</evidence>
<dbReference type="GO" id="GO:0015886">
    <property type="term" value="P:heme transport"/>
    <property type="evidence" value="ECO:0007669"/>
    <property type="project" value="InterPro"/>
</dbReference>
<dbReference type="SUPFAM" id="SSF53807">
    <property type="entry name" value="Helical backbone' metal receptor"/>
    <property type="match status" value="1"/>
</dbReference>
<comment type="cofactor">
    <cofactor evidence="1">
        <name>heme b</name>
        <dbReference type="ChEBI" id="CHEBI:60344"/>
    </cofactor>
</comment>
<dbReference type="PROSITE" id="PS51257">
    <property type="entry name" value="PROKAR_LIPOPROTEIN"/>
    <property type="match status" value="1"/>
</dbReference>
<evidence type="ECO:0000256" key="7">
    <source>
        <dbReference type="ARBA" id="ARBA00022723"/>
    </source>
</evidence>
<keyword evidence="6" id="KW-0349">Heme</keyword>
<evidence type="ECO:0000256" key="11">
    <source>
        <dbReference type="ARBA" id="ARBA00023139"/>
    </source>
</evidence>
<dbReference type="AlphaFoldDB" id="G9X3C0"/>
<comment type="similarity">
    <text evidence="2">Belongs to the bacterial solute-binding protein 8 family.</text>
</comment>
<keyword evidence="9" id="KW-0408">Iron</keyword>
<keyword evidence="8" id="KW-0732">Signal</keyword>